<sequence>MNKRIGDFRGRFTDVKTIHERPTKAETREELGHWEADSVLSVRHSTVALATLYKTVIRPKKCLKRRLITCIKHVSAIEGLPKRCKVDYL</sequence>
<name>R2SDF7_9ENTE</name>
<dbReference type="AlphaFoldDB" id="R2SDF7"/>
<accession>R2SDF7</accession>
<protein>
    <submittedName>
        <fullName evidence="1">Uncharacterized protein</fullName>
    </submittedName>
</protein>
<reference evidence="2 4" key="2">
    <citation type="submission" date="2013-03" db="EMBL/GenBank/DDBJ databases">
        <title>The Genome Sequence of Enterococcus haemoperoxidus BAA-382 (PacBio/Illumina hybrid assembly).</title>
        <authorList>
            <consortium name="The Broad Institute Genomics Platform"/>
            <consortium name="The Broad Institute Genome Sequencing Center for Infectious Disease"/>
            <person name="Earl A."/>
            <person name="Russ C."/>
            <person name="Gilmore M."/>
            <person name="Surin D."/>
            <person name="Walker B."/>
            <person name="Young S."/>
            <person name="Zeng Q."/>
            <person name="Gargeya S."/>
            <person name="Fitzgerald M."/>
            <person name="Haas B."/>
            <person name="Abouelleil A."/>
            <person name="Allen A.W."/>
            <person name="Alvarado L."/>
            <person name="Arachchi H.M."/>
            <person name="Berlin A.M."/>
            <person name="Chapman S.B."/>
            <person name="Gainer-Dewar J."/>
            <person name="Goldberg J."/>
            <person name="Griggs A."/>
            <person name="Gujja S."/>
            <person name="Hansen M."/>
            <person name="Howarth C."/>
            <person name="Imamovic A."/>
            <person name="Ireland A."/>
            <person name="Larimer J."/>
            <person name="McCowan C."/>
            <person name="Murphy C."/>
            <person name="Pearson M."/>
            <person name="Poon T.W."/>
            <person name="Priest M."/>
            <person name="Roberts A."/>
            <person name="Saif S."/>
            <person name="Shea T."/>
            <person name="Sisk P."/>
            <person name="Sykes S."/>
            <person name="Wortman J."/>
            <person name="Nusbaum C."/>
            <person name="Birren B."/>
        </authorList>
    </citation>
    <scope>NUCLEOTIDE SEQUENCE [LARGE SCALE GENOMIC DNA]</scope>
    <source>
        <strain evidence="2 4">ATCC BAA-382</strain>
    </source>
</reference>
<evidence type="ECO:0000313" key="4">
    <source>
        <dbReference type="Proteomes" id="UP000014197"/>
    </source>
</evidence>
<evidence type="ECO:0000313" key="3">
    <source>
        <dbReference type="Proteomes" id="UP000013858"/>
    </source>
</evidence>
<keyword evidence="4" id="KW-1185">Reference proteome</keyword>
<dbReference type="Proteomes" id="UP000014197">
    <property type="component" value="Unassembled WGS sequence"/>
</dbReference>
<gene>
    <name evidence="2" type="ORF">I583_00180</name>
    <name evidence="1" type="ORF">UAW_02495</name>
</gene>
<dbReference type="EMBL" id="AJAR01000024">
    <property type="protein sequence ID" value="EOH93545.1"/>
    <property type="molecule type" value="Genomic_DNA"/>
</dbReference>
<dbReference type="Proteomes" id="UP000013858">
    <property type="component" value="Unassembled WGS sequence"/>
</dbReference>
<evidence type="ECO:0000313" key="1">
    <source>
        <dbReference type="EMBL" id="EOH93545.1"/>
    </source>
</evidence>
<organism evidence="1 3">
    <name type="scientific">Enterococcus haemoperoxidus ATCC BAA-382</name>
    <dbReference type="NCBI Taxonomy" id="1158608"/>
    <lineage>
        <taxon>Bacteria</taxon>
        <taxon>Bacillati</taxon>
        <taxon>Bacillota</taxon>
        <taxon>Bacilli</taxon>
        <taxon>Lactobacillales</taxon>
        <taxon>Enterococcaceae</taxon>
        <taxon>Enterococcus</taxon>
    </lineage>
</organism>
<dbReference type="EMBL" id="ASVY01000001">
    <property type="protein sequence ID" value="EOT63380.1"/>
    <property type="molecule type" value="Genomic_DNA"/>
</dbReference>
<comment type="caution">
    <text evidence="1">The sequence shown here is derived from an EMBL/GenBank/DDBJ whole genome shotgun (WGS) entry which is preliminary data.</text>
</comment>
<reference evidence="1 3" key="1">
    <citation type="submission" date="2013-02" db="EMBL/GenBank/DDBJ databases">
        <title>The Genome Sequence of Enterococcus haemoperoxidus BAA-382.</title>
        <authorList>
            <consortium name="The Broad Institute Genome Sequencing Platform"/>
            <consortium name="The Broad Institute Genome Sequencing Center for Infectious Disease"/>
            <person name="Earl A.M."/>
            <person name="Gilmore M.S."/>
            <person name="Lebreton F."/>
            <person name="Walker B."/>
            <person name="Young S.K."/>
            <person name="Zeng Q."/>
            <person name="Gargeya S."/>
            <person name="Fitzgerald M."/>
            <person name="Haas B."/>
            <person name="Abouelleil A."/>
            <person name="Alvarado L."/>
            <person name="Arachchi H.M."/>
            <person name="Berlin A.M."/>
            <person name="Chapman S.B."/>
            <person name="Dewar J."/>
            <person name="Goldberg J."/>
            <person name="Griggs A."/>
            <person name="Gujja S."/>
            <person name="Hansen M."/>
            <person name="Howarth C."/>
            <person name="Imamovic A."/>
            <person name="Larimer J."/>
            <person name="McCowan C."/>
            <person name="Murphy C."/>
            <person name="Neiman D."/>
            <person name="Pearson M."/>
            <person name="Priest M."/>
            <person name="Roberts A."/>
            <person name="Saif S."/>
            <person name="Shea T."/>
            <person name="Sisk P."/>
            <person name="Sykes S."/>
            <person name="Wortman J."/>
            <person name="Nusbaum C."/>
            <person name="Birren B."/>
        </authorList>
    </citation>
    <scope>NUCLEOTIDE SEQUENCE [LARGE SCALE GENOMIC DNA]</scope>
    <source>
        <strain evidence="1 3">ATCC BAA-382</strain>
    </source>
</reference>
<evidence type="ECO:0000313" key="2">
    <source>
        <dbReference type="EMBL" id="EOT63380.1"/>
    </source>
</evidence>
<proteinExistence type="predicted"/>